<keyword evidence="2" id="KW-0853">WD repeat</keyword>
<dbReference type="GeneID" id="18924533"/>
<dbReference type="AlphaFoldDB" id="F4S4X4"/>
<dbReference type="PANTHER" id="PTHR19865">
    <property type="entry name" value="U3 SMALL NUCLEOLAR RNA INTERACTING PROTEIN 2"/>
    <property type="match status" value="1"/>
</dbReference>
<dbReference type="KEGG" id="mlr:MELLADRAFT_111959"/>
<dbReference type="GO" id="GO:0034511">
    <property type="term" value="F:U3 snoRNA binding"/>
    <property type="evidence" value="ECO:0007669"/>
    <property type="project" value="InterPro"/>
</dbReference>
<dbReference type="RefSeq" id="XP_007416505.1">
    <property type="nucleotide sequence ID" value="XM_007416443.1"/>
</dbReference>
<feature type="region of interest" description="Disordered" evidence="5">
    <location>
        <begin position="1"/>
        <end position="34"/>
    </location>
</feature>
<dbReference type="VEuPathDB" id="FungiDB:MELLADRAFT_111959"/>
<keyword evidence="4" id="KW-0539">Nucleus</keyword>
<keyword evidence="3" id="KW-0677">Repeat</keyword>
<sequence length="162" mass="18110">MDQSQSVSCGGGNSKLKDIIDGAGLDPQRDDENENVDLIKQKKKKTKYPSRCFVEGSIDCVCMINNTLFLSRSDSGLCICNSMSLWSKYEKKAIFPQPLAHGTEKESINELTQDSIIKARRITLISGLLFSNLFCSGSWDSNFKTWKLIKGGQGKYEIKKLD</sequence>
<dbReference type="eggNOG" id="KOG0299">
    <property type="taxonomic scope" value="Eukaryota"/>
</dbReference>
<gene>
    <name evidence="6" type="ORF">MELLADRAFT_111959</name>
</gene>
<dbReference type="Proteomes" id="UP000001072">
    <property type="component" value="Unassembled WGS sequence"/>
</dbReference>
<proteinExistence type="predicted"/>
<dbReference type="PANTHER" id="PTHR19865:SF0">
    <property type="entry name" value="U3 SMALL NUCLEOLAR RNA-INTERACTING PROTEIN 2"/>
    <property type="match status" value="1"/>
</dbReference>
<organism evidence="7">
    <name type="scientific">Melampsora larici-populina (strain 98AG31 / pathotype 3-4-7)</name>
    <name type="common">Poplar leaf rust fungus</name>
    <dbReference type="NCBI Taxonomy" id="747676"/>
    <lineage>
        <taxon>Eukaryota</taxon>
        <taxon>Fungi</taxon>
        <taxon>Dikarya</taxon>
        <taxon>Basidiomycota</taxon>
        <taxon>Pucciniomycotina</taxon>
        <taxon>Pucciniomycetes</taxon>
        <taxon>Pucciniales</taxon>
        <taxon>Melampsoraceae</taxon>
        <taxon>Melampsora</taxon>
    </lineage>
</organism>
<dbReference type="EMBL" id="GL883149">
    <property type="protein sequence ID" value="EGG00306.1"/>
    <property type="molecule type" value="Genomic_DNA"/>
</dbReference>
<evidence type="ECO:0000313" key="6">
    <source>
        <dbReference type="EMBL" id="EGG00306.1"/>
    </source>
</evidence>
<keyword evidence="7" id="KW-1185">Reference proteome</keyword>
<dbReference type="STRING" id="747676.F4S4X4"/>
<comment type="subcellular location">
    <subcellularLocation>
        <location evidence="1">Nucleus</location>
    </subcellularLocation>
</comment>
<evidence type="ECO:0000256" key="5">
    <source>
        <dbReference type="SAM" id="MobiDB-lite"/>
    </source>
</evidence>
<evidence type="ECO:0000256" key="3">
    <source>
        <dbReference type="ARBA" id="ARBA00022737"/>
    </source>
</evidence>
<evidence type="ECO:0000256" key="1">
    <source>
        <dbReference type="ARBA" id="ARBA00004123"/>
    </source>
</evidence>
<dbReference type="InterPro" id="IPR015943">
    <property type="entry name" value="WD40/YVTN_repeat-like_dom_sf"/>
</dbReference>
<dbReference type="InterPro" id="IPR039241">
    <property type="entry name" value="Rrp9-like"/>
</dbReference>
<reference evidence="7" key="1">
    <citation type="journal article" date="2011" name="Proc. Natl. Acad. Sci. U.S.A.">
        <title>Obligate biotrophy features unraveled by the genomic analysis of rust fungi.</title>
        <authorList>
            <person name="Duplessis S."/>
            <person name="Cuomo C.A."/>
            <person name="Lin Y.-C."/>
            <person name="Aerts A."/>
            <person name="Tisserant E."/>
            <person name="Veneault-Fourrey C."/>
            <person name="Joly D.L."/>
            <person name="Hacquard S."/>
            <person name="Amselem J."/>
            <person name="Cantarel B.L."/>
            <person name="Chiu R."/>
            <person name="Coutinho P.M."/>
            <person name="Feau N."/>
            <person name="Field M."/>
            <person name="Frey P."/>
            <person name="Gelhaye E."/>
            <person name="Goldberg J."/>
            <person name="Grabherr M.G."/>
            <person name="Kodira C.D."/>
            <person name="Kohler A."/>
            <person name="Kuees U."/>
            <person name="Lindquist E.A."/>
            <person name="Lucas S.M."/>
            <person name="Mago R."/>
            <person name="Mauceli E."/>
            <person name="Morin E."/>
            <person name="Murat C."/>
            <person name="Pangilinan J.L."/>
            <person name="Park R."/>
            <person name="Pearson M."/>
            <person name="Quesneville H."/>
            <person name="Rouhier N."/>
            <person name="Sakthikumar S."/>
            <person name="Salamov A.A."/>
            <person name="Schmutz J."/>
            <person name="Selles B."/>
            <person name="Shapiro H."/>
            <person name="Tanguay P."/>
            <person name="Tuskan G.A."/>
            <person name="Henrissat B."/>
            <person name="Van de Peer Y."/>
            <person name="Rouze P."/>
            <person name="Ellis J.G."/>
            <person name="Dodds P.N."/>
            <person name="Schein J.E."/>
            <person name="Zhong S."/>
            <person name="Hamelin R.C."/>
            <person name="Grigoriev I.V."/>
            <person name="Szabo L.J."/>
            <person name="Martin F."/>
        </authorList>
    </citation>
    <scope>NUCLEOTIDE SEQUENCE [LARGE SCALE GENOMIC DNA]</scope>
    <source>
        <strain evidence="7">98AG31 / pathotype 3-4-7</strain>
    </source>
</reference>
<name>F4S4X4_MELLP</name>
<dbReference type="InParanoid" id="F4S4X4"/>
<evidence type="ECO:0000256" key="2">
    <source>
        <dbReference type="ARBA" id="ARBA00022574"/>
    </source>
</evidence>
<evidence type="ECO:0000313" key="7">
    <source>
        <dbReference type="Proteomes" id="UP000001072"/>
    </source>
</evidence>
<accession>F4S4X4</accession>
<dbReference type="GO" id="GO:0032040">
    <property type="term" value="C:small-subunit processome"/>
    <property type="evidence" value="ECO:0007669"/>
    <property type="project" value="TreeGrafter"/>
</dbReference>
<dbReference type="OrthoDB" id="189968at2759"/>
<dbReference type="HOGENOM" id="CLU_1635774_0_0_1"/>
<dbReference type="Gene3D" id="2.130.10.10">
    <property type="entry name" value="YVTN repeat-like/Quinoprotein amine dehydrogenase"/>
    <property type="match status" value="1"/>
</dbReference>
<evidence type="ECO:0000256" key="4">
    <source>
        <dbReference type="ARBA" id="ARBA00023242"/>
    </source>
</evidence>
<protein>
    <submittedName>
        <fullName evidence="6">Uncharacterized protein</fullName>
    </submittedName>
</protein>